<keyword evidence="4" id="KW-1185">Reference proteome</keyword>
<evidence type="ECO:0000313" key="4">
    <source>
        <dbReference type="Proteomes" id="UP001431209"/>
    </source>
</evidence>
<evidence type="ECO:0000313" key="3">
    <source>
        <dbReference type="EMBL" id="KAL0480219.1"/>
    </source>
</evidence>
<dbReference type="GO" id="GO:0006398">
    <property type="term" value="P:mRNA 3'-end processing by stem-loop binding and cleavage"/>
    <property type="evidence" value="ECO:0007669"/>
    <property type="project" value="TreeGrafter"/>
</dbReference>
<dbReference type="GO" id="GO:0071254">
    <property type="term" value="C:cytoplasmic U snRNP body"/>
    <property type="evidence" value="ECO:0007669"/>
    <property type="project" value="TreeGrafter"/>
</dbReference>
<feature type="region of interest" description="Disordered" evidence="1">
    <location>
        <begin position="97"/>
        <end position="151"/>
    </location>
</feature>
<evidence type="ECO:0000259" key="2">
    <source>
        <dbReference type="Pfam" id="PF01423"/>
    </source>
</evidence>
<dbReference type="InterPro" id="IPR001163">
    <property type="entry name" value="Sm_dom_euk/arc"/>
</dbReference>
<feature type="domain" description="Sm" evidence="2">
    <location>
        <begin position="12"/>
        <end position="88"/>
    </location>
</feature>
<accession>A0AAW2YT05</accession>
<comment type="caution">
    <text evidence="3">The sequence shown here is derived from an EMBL/GenBank/DDBJ whole genome shotgun (WGS) entry which is preliminary data.</text>
</comment>
<dbReference type="GO" id="GO:0071208">
    <property type="term" value="F:histone pre-mRNA DCP binding"/>
    <property type="evidence" value="ECO:0007669"/>
    <property type="project" value="TreeGrafter"/>
</dbReference>
<name>A0AAW2YT05_9EUKA</name>
<dbReference type="AlphaFoldDB" id="A0AAW2YT05"/>
<protein>
    <recommendedName>
        <fullName evidence="2">Sm domain-containing protein</fullName>
    </recommendedName>
</protein>
<dbReference type="Gene3D" id="2.30.30.100">
    <property type="match status" value="1"/>
</dbReference>
<dbReference type="GO" id="GO:0016604">
    <property type="term" value="C:nuclear body"/>
    <property type="evidence" value="ECO:0007669"/>
    <property type="project" value="TreeGrafter"/>
</dbReference>
<feature type="compositionally biased region" description="Basic and acidic residues" evidence="1">
    <location>
        <begin position="131"/>
        <end position="151"/>
    </location>
</feature>
<dbReference type="PANTHER" id="PTHR21196:SF1">
    <property type="entry name" value="U7 SNRNA-ASSOCIATED SM-LIKE PROTEIN LSM10"/>
    <property type="match status" value="1"/>
</dbReference>
<feature type="compositionally biased region" description="Basic and acidic residues" evidence="1">
    <location>
        <begin position="98"/>
        <end position="111"/>
    </location>
</feature>
<organism evidence="3 4">
    <name type="scientific">Acrasis kona</name>
    <dbReference type="NCBI Taxonomy" id="1008807"/>
    <lineage>
        <taxon>Eukaryota</taxon>
        <taxon>Discoba</taxon>
        <taxon>Heterolobosea</taxon>
        <taxon>Tetramitia</taxon>
        <taxon>Eutetramitia</taxon>
        <taxon>Acrasidae</taxon>
        <taxon>Acrasis</taxon>
    </lineage>
</organism>
<dbReference type="Pfam" id="PF01423">
    <property type="entry name" value="LSM"/>
    <property type="match status" value="1"/>
</dbReference>
<dbReference type="PANTHER" id="PTHR21196">
    <property type="entry name" value="U7 SNRNA-ASSOCIATED SM-LIKE PROTEIN LSM10"/>
    <property type="match status" value="1"/>
</dbReference>
<dbReference type="EMBL" id="JAOPGA020000642">
    <property type="protein sequence ID" value="KAL0480219.1"/>
    <property type="molecule type" value="Genomic_DNA"/>
</dbReference>
<dbReference type="InterPro" id="IPR010920">
    <property type="entry name" value="LSM_dom_sf"/>
</dbReference>
<evidence type="ECO:0000256" key="1">
    <source>
        <dbReference type="SAM" id="MobiDB-lite"/>
    </source>
</evidence>
<dbReference type="SUPFAM" id="SSF50182">
    <property type="entry name" value="Sm-like ribonucleoproteins"/>
    <property type="match status" value="1"/>
</dbReference>
<dbReference type="GO" id="GO:0071209">
    <property type="term" value="F:U7 snRNA binding"/>
    <property type="evidence" value="ECO:0007669"/>
    <property type="project" value="TreeGrafter"/>
</dbReference>
<reference evidence="3 4" key="1">
    <citation type="submission" date="2024-03" db="EMBL/GenBank/DDBJ databases">
        <title>The Acrasis kona genome and developmental transcriptomes reveal deep origins of eukaryotic multicellular pathways.</title>
        <authorList>
            <person name="Sheikh S."/>
            <person name="Fu C.-J."/>
            <person name="Brown M.W."/>
            <person name="Baldauf S.L."/>
        </authorList>
    </citation>
    <scope>NUCLEOTIDE SEQUENCE [LARGE SCALE GENOMIC DNA]</scope>
    <source>
        <strain evidence="3 4">ATCC MYA-3509</strain>
    </source>
</reference>
<sequence length="151" mass="17770">MNKRKKSTLSYFFKTIVNSRITIETQNNDSITGTVKNVDDKLNFDLVDVWYKSHRPIFVLSKSTINNNVDPTFYDSLVVSGRHVRYVQFSEQYNIGDNMKKQKQKEEEGKERYKRQTIKPKVQARPPSTKTRAEKPIIHDAFGKRKRDEVQ</sequence>
<dbReference type="Proteomes" id="UP001431209">
    <property type="component" value="Unassembled WGS sequence"/>
</dbReference>
<gene>
    <name evidence="3" type="ORF">AKO1_007175</name>
</gene>
<proteinExistence type="predicted"/>
<dbReference type="InterPro" id="IPR052840">
    <property type="entry name" value="U7_snRNA_Sm-like"/>
</dbReference>